<dbReference type="Gene3D" id="1.10.510.10">
    <property type="entry name" value="Transferase(Phosphotransferase) domain 1"/>
    <property type="match status" value="1"/>
</dbReference>
<accession>A0A8H3LQU0</accession>
<dbReference type="InterPro" id="IPR011009">
    <property type="entry name" value="Kinase-like_dom_sf"/>
</dbReference>
<organism evidence="2 3">
    <name type="scientific">Rhizophagus clarus</name>
    <dbReference type="NCBI Taxonomy" id="94130"/>
    <lineage>
        <taxon>Eukaryota</taxon>
        <taxon>Fungi</taxon>
        <taxon>Fungi incertae sedis</taxon>
        <taxon>Mucoromycota</taxon>
        <taxon>Glomeromycotina</taxon>
        <taxon>Glomeromycetes</taxon>
        <taxon>Glomerales</taxon>
        <taxon>Glomeraceae</taxon>
        <taxon>Rhizophagus</taxon>
    </lineage>
</organism>
<dbReference type="InterPro" id="IPR000719">
    <property type="entry name" value="Prot_kinase_dom"/>
</dbReference>
<dbReference type="GO" id="GO:0004672">
    <property type="term" value="F:protein kinase activity"/>
    <property type="evidence" value="ECO:0007669"/>
    <property type="project" value="InterPro"/>
</dbReference>
<evidence type="ECO:0000313" key="3">
    <source>
        <dbReference type="Proteomes" id="UP000615446"/>
    </source>
</evidence>
<dbReference type="AlphaFoldDB" id="A0A8H3LQU0"/>
<protein>
    <submittedName>
        <fullName evidence="2">Kinase-like domain-containing protein</fullName>
    </submittedName>
</protein>
<dbReference type="SUPFAM" id="SSF56112">
    <property type="entry name" value="Protein kinase-like (PK-like)"/>
    <property type="match status" value="1"/>
</dbReference>
<evidence type="ECO:0000313" key="2">
    <source>
        <dbReference type="EMBL" id="GES90481.1"/>
    </source>
</evidence>
<evidence type="ECO:0000259" key="1">
    <source>
        <dbReference type="PROSITE" id="PS50011"/>
    </source>
</evidence>
<keyword evidence="2" id="KW-0808">Transferase</keyword>
<reference evidence="2" key="1">
    <citation type="submission" date="2019-10" db="EMBL/GenBank/DDBJ databases">
        <title>Conservation and host-specific expression of non-tandemly repeated heterogenous ribosome RNA gene in arbuscular mycorrhizal fungi.</title>
        <authorList>
            <person name="Maeda T."/>
            <person name="Kobayashi Y."/>
            <person name="Nakagawa T."/>
            <person name="Ezawa T."/>
            <person name="Yamaguchi K."/>
            <person name="Bino T."/>
            <person name="Nishimoto Y."/>
            <person name="Shigenobu S."/>
            <person name="Kawaguchi M."/>
        </authorList>
    </citation>
    <scope>NUCLEOTIDE SEQUENCE</scope>
    <source>
        <strain evidence="2">HR1</strain>
    </source>
</reference>
<feature type="domain" description="Protein kinase" evidence="1">
    <location>
        <begin position="1"/>
        <end position="107"/>
    </location>
</feature>
<proteinExistence type="predicted"/>
<dbReference type="OrthoDB" id="6718656at2759"/>
<dbReference type="EMBL" id="BLAL01000194">
    <property type="protein sequence ID" value="GES90481.1"/>
    <property type="molecule type" value="Genomic_DNA"/>
</dbReference>
<comment type="caution">
    <text evidence="2">The sequence shown here is derived from an EMBL/GenBank/DDBJ whole genome shotgun (WGS) entry which is preliminary data.</text>
</comment>
<sequence length="107" mass="12303">MNDLEYRIKIEYLCLIIDGFSSIHDAGKVHKDFHSDNMLVDDEIEFPFISDLEMHQPVNNEEQSIKKGIYGQFIQVNFYLPEPVNSVDYLSSFQEPISSAVSTNPSE</sequence>
<dbReference type="GO" id="GO:0005524">
    <property type="term" value="F:ATP binding"/>
    <property type="evidence" value="ECO:0007669"/>
    <property type="project" value="InterPro"/>
</dbReference>
<name>A0A8H3LQU0_9GLOM</name>
<keyword evidence="2" id="KW-0418">Kinase</keyword>
<dbReference type="Proteomes" id="UP000615446">
    <property type="component" value="Unassembled WGS sequence"/>
</dbReference>
<gene>
    <name evidence="2" type="ORF">RCL2_001732100</name>
</gene>
<dbReference type="PROSITE" id="PS50011">
    <property type="entry name" value="PROTEIN_KINASE_DOM"/>
    <property type="match status" value="1"/>
</dbReference>